<evidence type="ECO:0000256" key="1">
    <source>
        <dbReference type="SAM" id="SignalP"/>
    </source>
</evidence>
<dbReference type="EMBL" id="CM035417">
    <property type="protein sequence ID" value="KAH7423427.1"/>
    <property type="molecule type" value="Genomic_DNA"/>
</dbReference>
<gene>
    <name evidence="2" type="ORF">KP509_12G055300</name>
</gene>
<dbReference type="Proteomes" id="UP000825935">
    <property type="component" value="Chromosome 12"/>
</dbReference>
<organism evidence="2 3">
    <name type="scientific">Ceratopteris richardii</name>
    <name type="common">Triangle waterfern</name>
    <dbReference type="NCBI Taxonomy" id="49495"/>
    <lineage>
        <taxon>Eukaryota</taxon>
        <taxon>Viridiplantae</taxon>
        <taxon>Streptophyta</taxon>
        <taxon>Embryophyta</taxon>
        <taxon>Tracheophyta</taxon>
        <taxon>Polypodiopsida</taxon>
        <taxon>Polypodiidae</taxon>
        <taxon>Polypodiales</taxon>
        <taxon>Pteridineae</taxon>
        <taxon>Pteridaceae</taxon>
        <taxon>Parkerioideae</taxon>
        <taxon>Ceratopteris</taxon>
    </lineage>
</organism>
<reference evidence="2" key="1">
    <citation type="submission" date="2021-08" db="EMBL/GenBank/DDBJ databases">
        <title>WGS assembly of Ceratopteris richardii.</title>
        <authorList>
            <person name="Marchant D.B."/>
            <person name="Chen G."/>
            <person name="Jenkins J."/>
            <person name="Shu S."/>
            <person name="Leebens-Mack J."/>
            <person name="Grimwood J."/>
            <person name="Schmutz J."/>
            <person name="Soltis P."/>
            <person name="Soltis D."/>
            <person name="Chen Z.-H."/>
        </authorList>
    </citation>
    <scope>NUCLEOTIDE SEQUENCE</scope>
    <source>
        <strain evidence="2">Whitten #5841</strain>
        <tissue evidence="2">Leaf</tissue>
    </source>
</reference>
<dbReference type="OrthoDB" id="1930106at2759"/>
<name>A0A8T2TJA5_CERRI</name>
<proteinExistence type="predicted"/>
<dbReference type="AlphaFoldDB" id="A0A8T2TJA5"/>
<accession>A0A8T2TJA5</accession>
<comment type="caution">
    <text evidence="2">The sequence shown here is derived from an EMBL/GenBank/DDBJ whole genome shotgun (WGS) entry which is preliminary data.</text>
</comment>
<keyword evidence="3" id="KW-1185">Reference proteome</keyword>
<protein>
    <submittedName>
        <fullName evidence="2">Uncharacterized protein</fullName>
    </submittedName>
</protein>
<evidence type="ECO:0000313" key="3">
    <source>
        <dbReference type="Proteomes" id="UP000825935"/>
    </source>
</evidence>
<sequence>MNAAMGALYATLMFSILFSVLGTVDSACTIKNSSSSPILVLPLSAPSVKIKVNPGEIVEIPVAYLNSIIKNLVTGALSAPLKLLDGAVLVCVDGVVKGTISIYPGGLLNGVISLVSSALPILEGL</sequence>
<keyword evidence="1" id="KW-0732">Signal</keyword>
<feature type="chain" id="PRO_5035925100" evidence="1">
    <location>
        <begin position="27"/>
        <end position="125"/>
    </location>
</feature>
<evidence type="ECO:0000313" key="2">
    <source>
        <dbReference type="EMBL" id="KAH7423427.1"/>
    </source>
</evidence>
<feature type="signal peptide" evidence="1">
    <location>
        <begin position="1"/>
        <end position="26"/>
    </location>
</feature>